<keyword evidence="6 13" id="KW-0227">DNA damage</keyword>
<evidence type="ECO:0000313" key="17">
    <source>
        <dbReference type="Proteomes" id="UP000054350"/>
    </source>
</evidence>
<sequence length="606" mass="66287">MVILEKGMTPTRAQILVKQCAQRGARIVDGIEDITPVQGTVLVTALTKWEALVDAIPKWNKSDERWGKLQIVSLDWVQHAIQHDRLPSPGTFELFRSKTARFAPSTLRTPFNTVEPPPASFIPKSNSSRNSKPSPSRPSARPAVDAKNDVKIDAKIDTKVDTKIFRAPKKPASHEVIVLSDESDDDKPLTASSSAATAATATALVHGPGAAVAFGDHGSDHSDAAASDLDDEAVHHMAARLEAHAQAAAAGGSGKTAVPPGMSAWHCFTPSSSRPSNLNKHITDVLETLKTRHEHSTEETAKFRALQYRKAINALKRFPEKIVKVEQLKKKHLPGIGDKILAKIDQICKTGTCDAASTSAPEWEPVVAEFMKLHGVGPTTAKHWYHQGYRTVDDLRQDRLHLLNATQHTALKYWGDLNERIPRLEVGQVAKLVQVAAQLLFGPETSVFAMGSFRRGAADCGDIDIILSHPKPPKMAVSPLHTLVAQLKSQGLLIDDLTAGHVHEKYMGICRVAPTARARRIDLLWVPHDELGASLLYFTGSDVFNRSMRLYAHRKGMSLNQHGLFANVVRVKGQKLNEGTRIAGADEAEIFEKLGIPYLPPEERNA</sequence>
<dbReference type="PANTHER" id="PTHR11276:SF28">
    <property type="entry name" value="DNA POLYMERASE LAMBDA"/>
    <property type="match status" value="1"/>
</dbReference>
<dbReference type="PANTHER" id="PTHR11276">
    <property type="entry name" value="DNA POLYMERASE TYPE-X FAMILY MEMBER"/>
    <property type="match status" value="1"/>
</dbReference>
<dbReference type="SUPFAM" id="SSF47802">
    <property type="entry name" value="DNA polymerase beta, N-terminal domain-like"/>
    <property type="match status" value="1"/>
</dbReference>
<evidence type="ECO:0000256" key="12">
    <source>
        <dbReference type="PIRSR" id="PIRSR622312-50"/>
    </source>
</evidence>
<dbReference type="Gene3D" id="3.30.210.10">
    <property type="entry name" value="DNA polymerase, thumb domain"/>
    <property type="match status" value="1"/>
</dbReference>
<dbReference type="InterPro" id="IPR036420">
    <property type="entry name" value="BRCT_dom_sf"/>
</dbReference>
<keyword evidence="10" id="KW-0456">Lyase</keyword>
<organism evidence="16 17">
    <name type="scientific">Allomyces macrogynus (strain ATCC 38327)</name>
    <name type="common">Allomyces javanicus var. macrogynus</name>
    <dbReference type="NCBI Taxonomy" id="578462"/>
    <lineage>
        <taxon>Eukaryota</taxon>
        <taxon>Fungi</taxon>
        <taxon>Fungi incertae sedis</taxon>
        <taxon>Blastocladiomycota</taxon>
        <taxon>Blastocladiomycetes</taxon>
        <taxon>Blastocladiales</taxon>
        <taxon>Blastocladiaceae</taxon>
        <taxon>Allomyces</taxon>
    </lineage>
</organism>
<dbReference type="Proteomes" id="UP000054350">
    <property type="component" value="Unassembled WGS sequence"/>
</dbReference>
<evidence type="ECO:0000256" key="14">
    <source>
        <dbReference type="SAM" id="MobiDB-lite"/>
    </source>
</evidence>
<dbReference type="Gene3D" id="3.30.460.10">
    <property type="entry name" value="Beta Polymerase, domain 2"/>
    <property type="match status" value="1"/>
</dbReference>
<evidence type="ECO:0000256" key="9">
    <source>
        <dbReference type="ARBA" id="ARBA00023204"/>
    </source>
</evidence>
<keyword evidence="3 13" id="KW-0808">Transferase</keyword>
<dbReference type="InterPro" id="IPR010996">
    <property type="entry name" value="HHH_MUS81"/>
</dbReference>
<dbReference type="Pfam" id="PF14792">
    <property type="entry name" value="DNA_pol_B_palm"/>
    <property type="match status" value="1"/>
</dbReference>
<reference evidence="17" key="2">
    <citation type="submission" date="2009-11" db="EMBL/GenBank/DDBJ databases">
        <title>The Genome Sequence of Allomyces macrogynus strain ATCC 38327.</title>
        <authorList>
            <consortium name="The Broad Institute Genome Sequencing Platform"/>
            <person name="Russ C."/>
            <person name="Cuomo C."/>
            <person name="Shea T."/>
            <person name="Young S.K."/>
            <person name="Zeng Q."/>
            <person name="Koehrsen M."/>
            <person name="Haas B."/>
            <person name="Borodovsky M."/>
            <person name="Guigo R."/>
            <person name="Alvarado L."/>
            <person name="Berlin A."/>
            <person name="Borenstein D."/>
            <person name="Chen Z."/>
            <person name="Engels R."/>
            <person name="Freedman E."/>
            <person name="Gellesch M."/>
            <person name="Goldberg J."/>
            <person name="Griggs A."/>
            <person name="Gujja S."/>
            <person name="Heiman D."/>
            <person name="Hepburn T."/>
            <person name="Howarth C."/>
            <person name="Jen D."/>
            <person name="Larson L."/>
            <person name="Lewis B."/>
            <person name="Mehta T."/>
            <person name="Park D."/>
            <person name="Pearson M."/>
            <person name="Roberts A."/>
            <person name="Saif S."/>
            <person name="Shenoy N."/>
            <person name="Sisk P."/>
            <person name="Stolte C."/>
            <person name="Sykes S."/>
            <person name="Walk T."/>
            <person name="White J."/>
            <person name="Yandava C."/>
            <person name="Burger G."/>
            <person name="Gray M.W."/>
            <person name="Holland P.W.H."/>
            <person name="King N."/>
            <person name="Lang F.B.F."/>
            <person name="Roger A.J."/>
            <person name="Ruiz-Trillo I."/>
            <person name="Lander E."/>
            <person name="Nusbaum C."/>
        </authorList>
    </citation>
    <scope>NUCLEOTIDE SEQUENCE [LARGE SCALE GENOMIC DNA]</scope>
    <source>
        <strain evidence="17">ATCC 38327</strain>
    </source>
</reference>
<dbReference type="GO" id="GO:0003887">
    <property type="term" value="F:DNA-directed DNA polymerase activity"/>
    <property type="evidence" value="ECO:0007669"/>
    <property type="project" value="UniProtKB-UniRule"/>
</dbReference>
<dbReference type="InterPro" id="IPR018944">
    <property type="entry name" value="DNA_pol_lambd_fingers_domain"/>
</dbReference>
<keyword evidence="9 13" id="KW-0234">DNA repair</keyword>
<evidence type="ECO:0000256" key="10">
    <source>
        <dbReference type="ARBA" id="ARBA00023239"/>
    </source>
</evidence>
<dbReference type="Gene3D" id="1.10.150.110">
    <property type="entry name" value="DNA polymerase beta, N-terminal domain-like"/>
    <property type="match status" value="1"/>
</dbReference>
<evidence type="ECO:0000313" key="16">
    <source>
        <dbReference type="EMBL" id="KNE58898.1"/>
    </source>
</evidence>
<reference evidence="16 17" key="1">
    <citation type="submission" date="2009-11" db="EMBL/GenBank/DDBJ databases">
        <title>Annotation of Allomyces macrogynus ATCC 38327.</title>
        <authorList>
            <consortium name="The Broad Institute Genome Sequencing Platform"/>
            <person name="Russ C."/>
            <person name="Cuomo C."/>
            <person name="Burger G."/>
            <person name="Gray M.W."/>
            <person name="Holland P.W.H."/>
            <person name="King N."/>
            <person name="Lang F.B.F."/>
            <person name="Roger A.J."/>
            <person name="Ruiz-Trillo I."/>
            <person name="Young S.K."/>
            <person name="Zeng Q."/>
            <person name="Gargeya S."/>
            <person name="Fitzgerald M."/>
            <person name="Haas B."/>
            <person name="Abouelleil A."/>
            <person name="Alvarado L."/>
            <person name="Arachchi H.M."/>
            <person name="Berlin A."/>
            <person name="Chapman S.B."/>
            <person name="Gearin G."/>
            <person name="Goldberg J."/>
            <person name="Griggs A."/>
            <person name="Gujja S."/>
            <person name="Hansen M."/>
            <person name="Heiman D."/>
            <person name="Howarth C."/>
            <person name="Larimer J."/>
            <person name="Lui A."/>
            <person name="MacDonald P.J.P."/>
            <person name="McCowen C."/>
            <person name="Montmayeur A."/>
            <person name="Murphy C."/>
            <person name="Neiman D."/>
            <person name="Pearson M."/>
            <person name="Priest M."/>
            <person name="Roberts A."/>
            <person name="Saif S."/>
            <person name="Shea T."/>
            <person name="Sisk P."/>
            <person name="Stolte C."/>
            <person name="Sykes S."/>
            <person name="Wortman J."/>
            <person name="Nusbaum C."/>
            <person name="Birren B."/>
        </authorList>
    </citation>
    <scope>NUCLEOTIDE SEQUENCE [LARGE SCALE GENOMIC DNA]</scope>
    <source>
        <strain evidence="16 17">ATCC 38327</strain>
    </source>
</reference>
<dbReference type="AlphaFoldDB" id="A0A0L0S8H4"/>
<dbReference type="Pfam" id="PF10391">
    <property type="entry name" value="DNA_pol_lambd_f"/>
    <property type="match status" value="1"/>
</dbReference>
<comment type="function">
    <text evidence="13">DNA polymerase that functions in several pathways of DNA repair. Involved in base excision repair (BER) responsible for repair of lesions that give rise to abasic (AP) sites in DNA. Also contributes to DNA double-strand break repair by non-homologous end joining and homologous recombination. Has both template-dependent and template-independent (terminal transferase) DNA polymerase activities. Has also a 5'-deoxyribose-5-phosphate lyase (dRP lyase) activity.</text>
</comment>
<evidence type="ECO:0000256" key="3">
    <source>
        <dbReference type="ARBA" id="ARBA00022679"/>
    </source>
</evidence>
<dbReference type="Gene3D" id="1.10.150.20">
    <property type="entry name" value="5' to 3' exonuclease, C-terminal subdomain"/>
    <property type="match status" value="1"/>
</dbReference>
<gene>
    <name evidence="16" type="ORF">AMAG_04435</name>
</gene>
<evidence type="ECO:0000256" key="5">
    <source>
        <dbReference type="ARBA" id="ARBA00022705"/>
    </source>
</evidence>
<dbReference type="InterPro" id="IPR028207">
    <property type="entry name" value="DNA_pol_B_palm_palm"/>
</dbReference>
<feature type="region of interest" description="Disordered" evidence="14">
    <location>
        <begin position="106"/>
        <end position="149"/>
    </location>
</feature>
<dbReference type="InterPro" id="IPR002008">
    <property type="entry name" value="DNA_pol_X_beta-like"/>
</dbReference>
<dbReference type="PRINTS" id="PR00870">
    <property type="entry name" value="DNAPOLXBETA"/>
</dbReference>
<dbReference type="InterPro" id="IPR019843">
    <property type="entry name" value="DNA_pol-X_BS"/>
</dbReference>
<dbReference type="CDD" id="cd00141">
    <property type="entry name" value="NT_POLXc"/>
    <property type="match status" value="1"/>
</dbReference>
<dbReference type="EMBL" id="GG745333">
    <property type="protein sequence ID" value="KNE58898.1"/>
    <property type="molecule type" value="Genomic_DNA"/>
</dbReference>
<evidence type="ECO:0000256" key="4">
    <source>
        <dbReference type="ARBA" id="ARBA00022695"/>
    </source>
</evidence>
<evidence type="ECO:0000256" key="6">
    <source>
        <dbReference type="ARBA" id="ARBA00022763"/>
    </source>
</evidence>
<dbReference type="PRINTS" id="PR00869">
    <property type="entry name" value="DNAPOLX"/>
</dbReference>
<feature type="domain" description="DNA-directed DNA polymerase X" evidence="15">
    <location>
        <begin position="277"/>
        <end position="605"/>
    </location>
</feature>
<evidence type="ECO:0000259" key="15">
    <source>
        <dbReference type="SMART" id="SM00483"/>
    </source>
</evidence>
<dbReference type="EC" id="2.7.7.7" evidence="13"/>
<evidence type="ECO:0000256" key="13">
    <source>
        <dbReference type="RuleBase" id="RU366014"/>
    </source>
</evidence>
<dbReference type="GO" id="GO:0006303">
    <property type="term" value="P:double-strand break repair via nonhomologous end joining"/>
    <property type="evidence" value="ECO:0007669"/>
    <property type="project" value="TreeGrafter"/>
</dbReference>
<dbReference type="InterPro" id="IPR029398">
    <property type="entry name" value="PolB_thumb"/>
</dbReference>
<accession>A0A0L0S8H4</accession>
<dbReference type="OrthoDB" id="205514at2759"/>
<dbReference type="SUPFAM" id="SSF81301">
    <property type="entry name" value="Nucleotidyltransferase"/>
    <property type="match status" value="1"/>
</dbReference>
<evidence type="ECO:0000256" key="11">
    <source>
        <dbReference type="ARBA" id="ARBA00049244"/>
    </source>
</evidence>
<dbReference type="InterPro" id="IPR037160">
    <property type="entry name" value="DNA_Pol_thumb_sf"/>
</dbReference>
<keyword evidence="5" id="KW-0235">DNA replication</keyword>
<dbReference type="SMART" id="SM00483">
    <property type="entry name" value="POLXc"/>
    <property type="match status" value="1"/>
</dbReference>
<keyword evidence="8" id="KW-0238">DNA-binding</keyword>
<dbReference type="GO" id="GO:0005634">
    <property type="term" value="C:nucleus"/>
    <property type="evidence" value="ECO:0007669"/>
    <property type="project" value="UniProtKB-SubCell"/>
</dbReference>
<comment type="subcellular location">
    <subcellularLocation>
        <location evidence="13">Nucleus</location>
    </subcellularLocation>
</comment>
<proteinExistence type="inferred from homology"/>
<dbReference type="STRING" id="578462.A0A0L0S8H4"/>
<keyword evidence="2" id="KW-0237">DNA synthesis</keyword>
<keyword evidence="13" id="KW-0539">Nucleus</keyword>
<dbReference type="InterPro" id="IPR027421">
    <property type="entry name" value="DNA_pol_lamdba_lyase_dom_sf"/>
</dbReference>
<dbReference type="Gene3D" id="3.40.50.10190">
    <property type="entry name" value="BRCT domain"/>
    <property type="match status" value="1"/>
</dbReference>
<keyword evidence="17" id="KW-1185">Reference proteome</keyword>
<keyword evidence="7 13" id="KW-0239">DNA-directed DNA polymerase</keyword>
<name>A0A0L0S8H4_ALLM3</name>
<dbReference type="InterPro" id="IPR002054">
    <property type="entry name" value="DNA-dir_DNA_pol_X"/>
</dbReference>
<dbReference type="GO" id="GO:0006260">
    <property type="term" value="P:DNA replication"/>
    <property type="evidence" value="ECO:0007669"/>
    <property type="project" value="UniProtKB-KW"/>
</dbReference>
<protein>
    <recommendedName>
        <fullName evidence="13">DNA polymerase</fullName>
        <ecNumber evidence="13">2.7.7.7</ecNumber>
    </recommendedName>
</protein>
<comment type="catalytic activity">
    <reaction evidence="11 13">
        <text>DNA(n) + a 2'-deoxyribonucleoside 5'-triphosphate = DNA(n+1) + diphosphate</text>
        <dbReference type="Rhea" id="RHEA:22508"/>
        <dbReference type="Rhea" id="RHEA-COMP:17339"/>
        <dbReference type="Rhea" id="RHEA-COMP:17340"/>
        <dbReference type="ChEBI" id="CHEBI:33019"/>
        <dbReference type="ChEBI" id="CHEBI:61560"/>
        <dbReference type="ChEBI" id="CHEBI:173112"/>
        <dbReference type="EC" id="2.7.7.7"/>
    </reaction>
</comment>
<dbReference type="Pfam" id="PF14791">
    <property type="entry name" value="DNA_pol_B_thumb"/>
    <property type="match status" value="1"/>
</dbReference>
<evidence type="ECO:0000256" key="1">
    <source>
        <dbReference type="ARBA" id="ARBA00008323"/>
    </source>
</evidence>
<dbReference type="InterPro" id="IPR043519">
    <property type="entry name" value="NT_sf"/>
</dbReference>
<dbReference type="GO" id="GO:0003677">
    <property type="term" value="F:DNA binding"/>
    <property type="evidence" value="ECO:0007669"/>
    <property type="project" value="UniProtKB-UniRule"/>
</dbReference>
<dbReference type="GO" id="GO:0016829">
    <property type="term" value="F:lyase activity"/>
    <property type="evidence" value="ECO:0007669"/>
    <property type="project" value="UniProtKB-KW"/>
</dbReference>
<dbReference type="InterPro" id="IPR022312">
    <property type="entry name" value="DNA_pol_X"/>
</dbReference>
<feature type="compositionally biased region" description="Low complexity" evidence="14">
    <location>
        <begin position="123"/>
        <end position="143"/>
    </location>
</feature>
<dbReference type="SUPFAM" id="SSF81585">
    <property type="entry name" value="PsbU/PolX domain-like"/>
    <property type="match status" value="1"/>
</dbReference>
<dbReference type="Pfam" id="PF14716">
    <property type="entry name" value="HHH_8"/>
    <property type="match status" value="1"/>
</dbReference>
<evidence type="ECO:0000256" key="7">
    <source>
        <dbReference type="ARBA" id="ARBA00022932"/>
    </source>
</evidence>
<comment type="similarity">
    <text evidence="1 13">Belongs to the DNA polymerase type-X family.</text>
</comment>
<dbReference type="PROSITE" id="PS00522">
    <property type="entry name" value="DNA_POLYMERASE_X"/>
    <property type="match status" value="1"/>
</dbReference>
<feature type="active site" description="Nucleophile; Schiff-base intermediate with DNA; for 5'-dRP lyase activity" evidence="12">
    <location>
        <position position="343"/>
    </location>
</feature>
<keyword evidence="4 13" id="KW-0548">Nucleotidyltransferase</keyword>
<dbReference type="GO" id="GO:0046872">
    <property type="term" value="F:metal ion binding"/>
    <property type="evidence" value="ECO:0007669"/>
    <property type="project" value="UniProtKB-UniRule"/>
</dbReference>
<evidence type="ECO:0000256" key="2">
    <source>
        <dbReference type="ARBA" id="ARBA00022634"/>
    </source>
</evidence>
<evidence type="ECO:0000256" key="8">
    <source>
        <dbReference type="ARBA" id="ARBA00023125"/>
    </source>
</evidence>
<dbReference type="VEuPathDB" id="FungiDB:AMAG_04435"/>
<dbReference type="eggNOG" id="KOG2534">
    <property type="taxonomic scope" value="Eukaryota"/>
</dbReference>